<dbReference type="eggNOG" id="ENOG5030CKE">
    <property type="taxonomic scope" value="Bacteria"/>
</dbReference>
<keyword evidence="1" id="KW-0812">Transmembrane</keyword>
<dbReference type="AlphaFoldDB" id="A0A0A2T7B5"/>
<dbReference type="STRING" id="1385514.N782_19765"/>
<evidence type="ECO:0000313" key="3">
    <source>
        <dbReference type="Proteomes" id="UP000030147"/>
    </source>
</evidence>
<proteinExistence type="predicted"/>
<dbReference type="OrthoDB" id="2735026at2"/>
<dbReference type="Proteomes" id="UP000030147">
    <property type="component" value="Unassembled WGS sequence"/>
</dbReference>
<reference evidence="2 3" key="1">
    <citation type="journal article" date="2015" name="Stand. Genomic Sci.">
        <title>High quality draft genome sequence of the moderately halophilic bacterium Pontibacillus yanchengensis Y32(T) and comparison among Pontibacillus genomes.</title>
        <authorList>
            <person name="Huang J."/>
            <person name="Qiao Z.X."/>
            <person name="Tang J.W."/>
            <person name="Wang G."/>
        </authorList>
    </citation>
    <scope>NUCLEOTIDE SEQUENCE [LARGE SCALE GENOMIC DNA]</scope>
    <source>
        <strain evidence="2 3">Y32</strain>
    </source>
</reference>
<organism evidence="2 3">
    <name type="scientific">Pontibacillus yanchengensis Y32</name>
    <dbReference type="NCBI Taxonomy" id="1385514"/>
    <lineage>
        <taxon>Bacteria</taxon>
        <taxon>Bacillati</taxon>
        <taxon>Bacillota</taxon>
        <taxon>Bacilli</taxon>
        <taxon>Bacillales</taxon>
        <taxon>Bacillaceae</taxon>
        <taxon>Pontibacillus</taxon>
    </lineage>
</organism>
<evidence type="ECO:0000256" key="1">
    <source>
        <dbReference type="SAM" id="Phobius"/>
    </source>
</evidence>
<protein>
    <submittedName>
        <fullName evidence="2">Sigma-w pathway protein ysdB</fullName>
    </submittedName>
</protein>
<dbReference type="EMBL" id="AVBF01000067">
    <property type="protein sequence ID" value="KGP71374.1"/>
    <property type="molecule type" value="Genomic_DNA"/>
</dbReference>
<name>A0A0A2T7B5_9BACI</name>
<gene>
    <name evidence="2" type="ORF">N782_19765</name>
</gene>
<comment type="caution">
    <text evidence="2">The sequence shown here is derived from an EMBL/GenBank/DDBJ whole genome shotgun (WGS) entry which is preliminary data.</text>
</comment>
<keyword evidence="1" id="KW-1133">Transmembrane helix</keyword>
<keyword evidence="1" id="KW-0472">Membrane</keyword>
<sequence length="134" mass="16139">MIIILFRLLIFAAIIVLIYTAYKYLMNPKRKLELAQEKKQFYFYDDPDNVKKNFLITYKGVIFEGEKYLGTTENSFEVVSISVWTKYPNYLKGFEREDLYFIEEEILIHYPYAKIEWKNPIDQLLLTNQHNDTT</sequence>
<accession>A0A0A2T7B5</accession>
<dbReference type="RefSeq" id="WP_036823149.1">
    <property type="nucleotide sequence ID" value="NZ_AVBF01000067.1"/>
</dbReference>
<feature type="transmembrane region" description="Helical" evidence="1">
    <location>
        <begin position="6"/>
        <end position="25"/>
    </location>
</feature>
<evidence type="ECO:0000313" key="2">
    <source>
        <dbReference type="EMBL" id="KGP71374.1"/>
    </source>
</evidence>
<keyword evidence="3" id="KW-1185">Reference proteome</keyword>